<protein>
    <recommendedName>
        <fullName evidence="7">Major facilitator superfamily (MFS) profile domain-containing protein</fullName>
    </recommendedName>
</protein>
<evidence type="ECO:0000259" key="7">
    <source>
        <dbReference type="PROSITE" id="PS50850"/>
    </source>
</evidence>
<evidence type="ECO:0000256" key="2">
    <source>
        <dbReference type="ARBA" id="ARBA00022448"/>
    </source>
</evidence>
<dbReference type="PANTHER" id="PTHR43791">
    <property type="entry name" value="PERMEASE-RELATED"/>
    <property type="match status" value="1"/>
</dbReference>
<feature type="transmembrane region" description="Helical" evidence="6">
    <location>
        <begin position="449"/>
        <end position="465"/>
    </location>
</feature>
<dbReference type="GO" id="GO:0022857">
    <property type="term" value="F:transmembrane transporter activity"/>
    <property type="evidence" value="ECO:0007669"/>
    <property type="project" value="InterPro"/>
</dbReference>
<dbReference type="InterPro" id="IPR036259">
    <property type="entry name" value="MFS_trans_sf"/>
</dbReference>
<feature type="transmembrane region" description="Helical" evidence="6">
    <location>
        <begin position="289"/>
        <end position="310"/>
    </location>
</feature>
<keyword evidence="5 6" id="KW-0472">Membrane</keyword>
<dbReference type="Proteomes" id="UP000319731">
    <property type="component" value="Unassembled WGS sequence"/>
</dbReference>
<keyword evidence="3 6" id="KW-0812">Transmembrane</keyword>
<evidence type="ECO:0000256" key="6">
    <source>
        <dbReference type="SAM" id="Phobius"/>
    </source>
</evidence>
<dbReference type="AlphaFoldDB" id="A0A507C6C3"/>
<dbReference type="GO" id="GO:0016020">
    <property type="term" value="C:membrane"/>
    <property type="evidence" value="ECO:0007669"/>
    <property type="project" value="UniProtKB-SubCell"/>
</dbReference>
<keyword evidence="4 6" id="KW-1133">Transmembrane helix</keyword>
<dbReference type="InterPro" id="IPR011701">
    <property type="entry name" value="MFS"/>
</dbReference>
<feature type="transmembrane region" description="Helical" evidence="6">
    <location>
        <begin position="121"/>
        <end position="142"/>
    </location>
</feature>
<comment type="subcellular location">
    <subcellularLocation>
        <location evidence="1">Membrane</location>
        <topology evidence="1">Multi-pass membrane protein</topology>
    </subcellularLocation>
</comment>
<evidence type="ECO:0000256" key="4">
    <source>
        <dbReference type="ARBA" id="ARBA00022989"/>
    </source>
</evidence>
<reference evidence="8 9" key="1">
    <citation type="journal article" date="2019" name="Sci. Rep.">
        <title>Comparative genomics of chytrid fungi reveal insights into the obligate biotrophic and pathogenic lifestyle of Synchytrium endobioticum.</title>
        <authorList>
            <person name="van de Vossenberg B.T.L.H."/>
            <person name="Warris S."/>
            <person name="Nguyen H.D.T."/>
            <person name="van Gent-Pelzer M.P.E."/>
            <person name="Joly D.L."/>
            <person name="van de Geest H.C."/>
            <person name="Bonants P.J.M."/>
            <person name="Smith D.S."/>
            <person name="Levesque C.A."/>
            <person name="van der Lee T.A.J."/>
        </authorList>
    </citation>
    <scope>NUCLEOTIDE SEQUENCE [LARGE SCALE GENOMIC DNA]</scope>
    <source>
        <strain evidence="8 9">JEL517</strain>
    </source>
</reference>
<feature type="transmembrane region" description="Helical" evidence="6">
    <location>
        <begin position="381"/>
        <end position="405"/>
    </location>
</feature>
<name>A0A507C6C3_9FUNG</name>
<sequence>MSSFDTAVKDNEKGNALGVQVSDIDGAEHVELYDSSLEWTEHEEKTLVNLLDLSLLPYIGLLIFVNQLDRANISNAITNTFFADTGSGVNEVSYSTMVYQVGFIVSEIPSSIIMRRVGAHIWLPTLAVGWGVVSLLQTWFLTSVSSLYAFRFFVGIFEGGFIPGTAFLLTRFYKKRETAGRLSVFWATQALTTGVGGIIAFGTFSNLSGHDGLAGWRWFILIEAVLTIGVALGAFIYLRESPSKWWALTKRQQQIAANRIVRDDPSKAYPFRAEITREEIVSALTDVNIYFYGILAFFSAIPINSFGGFLPYSIANFGFGGLTANLLSLPPYVALFFSLLLFSYSSDRTSSRALHSFTAVVVFAIGLILVEILQYTSPNKYALYFSSIVAVAGFTSWHAINAAWVTENTTGQGRRTVALAVYIIFTNLAAFVSGWIYRSDDAPSFKRGNGINIAATLVAASLYLVQRYRLIQINKQRAKQWDLLTDIEKEVYAKEHPAGSDDRRLNFVYNY</sequence>
<feature type="transmembrane region" description="Helical" evidence="6">
    <location>
        <begin position="417"/>
        <end position="437"/>
    </location>
</feature>
<evidence type="ECO:0000313" key="9">
    <source>
        <dbReference type="Proteomes" id="UP000319731"/>
    </source>
</evidence>
<dbReference type="STRING" id="1806994.A0A507C6C3"/>
<accession>A0A507C6C3</accession>
<evidence type="ECO:0000256" key="1">
    <source>
        <dbReference type="ARBA" id="ARBA00004141"/>
    </source>
</evidence>
<dbReference type="SUPFAM" id="SSF103473">
    <property type="entry name" value="MFS general substrate transporter"/>
    <property type="match status" value="1"/>
</dbReference>
<evidence type="ECO:0000313" key="8">
    <source>
        <dbReference type="EMBL" id="TPX34898.1"/>
    </source>
</evidence>
<organism evidence="8 9">
    <name type="scientific">Synchytrium microbalum</name>
    <dbReference type="NCBI Taxonomy" id="1806994"/>
    <lineage>
        <taxon>Eukaryota</taxon>
        <taxon>Fungi</taxon>
        <taxon>Fungi incertae sedis</taxon>
        <taxon>Chytridiomycota</taxon>
        <taxon>Chytridiomycota incertae sedis</taxon>
        <taxon>Chytridiomycetes</taxon>
        <taxon>Synchytriales</taxon>
        <taxon>Synchytriaceae</taxon>
        <taxon>Synchytrium</taxon>
    </lineage>
</organism>
<dbReference type="InterPro" id="IPR020846">
    <property type="entry name" value="MFS_dom"/>
</dbReference>
<dbReference type="EMBL" id="QEAO01000011">
    <property type="protein sequence ID" value="TPX34898.1"/>
    <property type="molecule type" value="Genomic_DNA"/>
</dbReference>
<feature type="transmembrane region" description="Helical" evidence="6">
    <location>
        <begin position="216"/>
        <end position="238"/>
    </location>
</feature>
<dbReference type="Gene3D" id="1.20.1250.20">
    <property type="entry name" value="MFS general substrate transporter like domains"/>
    <property type="match status" value="2"/>
</dbReference>
<comment type="caution">
    <text evidence="8">The sequence shown here is derived from an EMBL/GenBank/DDBJ whole genome shotgun (WGS) entry which is preliminary data.</text>
</comment>
<keyword evidence="2" id="KW-0813">Transport</keyword>
<dbReference type="Pfam" id="PF07690">
    <property type="entry name" value="MFS_1"/>
    <property type="match status" value="1"/>
</dbReference>
<gene>
    <name evidence="8" type="ORF">SmJEL517_g02560</name>
</gene>
<dbReference type="PROSITE" id="PS50850">
    <property type="entry name" value="MFS"/>
    <property type="match status" value="1"/>
</dbReference>
<feature type="transmembrane region" description="Helical" evidence="6">
    <location>
        <begin position="354"/>
        <end position="375"/>
    </location>
</feature>
<dbReference type="OrthoDB" id="1935484at2759"/>
<evidence type="ECO:0000256" key="5">
    <source>
        <dbReference type="ARBA" id="ARBA00023136"/>
    </source>
</evidence>
<feature type="domain" description="Major facilitator superfamily (MFS) profile" evidence="7">
    <location>
        <begin position="55"/>
        <end position="478"/>
    </location>
</feature>
<dbReference type="RefSeq" id="XP_031025536.1">
    <property type="nucleotide sequence ID" value="XM_031168488.1"/>
</dbReference>
<evidence type="ECO:0000256" key="3">
    <source>
        <dbReference type="ARBA" id="ARBA00022692"/>
    </source>
</evidence>
<feature type="transmembrane region" description="Helical" evidence="6">
    <location>
        <begin position="322"/>
        <end position="342"/>
    </location>
</feature>
<feature type="transmembrane region" description="Helical" evidence="6">
    <location>
        <begin position="182"/>
        <end position="204"/>
    </location>
</feature>
<keyword evidence="9" id="KW-1185">Reference proteome</keyword>
<dbReference type="PANTHER" id="PTHR43791:SF86">
    <property type="entry name" value="MAJOR FACILITATOR SUPERFAMILY (MFS) PROFILE DOMAIN-CONTAINING PROTEIN"/>
    <property type="match status" value="1"/>
</dbReference>
<feature type="transmembrane region" description="Helical" evidence="6">
    <location>
        <begin position="148"/>
        <end position="170"/>
    </location>
</feature>
<dbReference type="GeneID" id="42003785"/>
<proteinExistence type="predicted"/>